<keyword evidence="1" id="KW-1133">Transmembrane helix</keyword>
<reference evidence="3" key="1">
    <citation type="journal article" date="2019" name="Int. J. Syst. Evol. Microbiol.">
        <title>The Global Catalogue of Microorganisms (GCM) 10K type strain sequencing project: providing services to taxonomists for standard genome sequencing and annotation.</title>
        <authorList>
            <consortium name="The Broad Institute Genomics Platform"/>
            <consortium name="The Broad Institute Genome Sequencing Center for Infectious Disease"/>
            <person name="Wu L."/>
            <person name="Ma J."/>
        </authorList>
    </citation>
    <scope>NUCLEOTIDE SEQUENCE [LARGE SCALE GENOMIC DNA]</scope>
    <source>
        <strain evidence="3">CGMCC 4.1469</strain>
    </source>
</reference>
<dbReference type="Proteomes" id="UP001596052">
    <property type="component" value="Unassembled WGS sequence"/>
</dbReference>
<sequence>MPAESILAHPKPTYWLSYLLVMPVAGFIFNAMILLGLGGLLGFKPTGAQLLGGWAITTALLTFFALNIDRRKPHFELTDSTLRIGRGAYATVIPLEEIESAVFGLPAHTPWWFRIMRFAPQSRGTHGFISMTRANTLFLRFGSGRYVPLCLYYTWMQNGRELMEALRERLREKLVGAESYTPAEMKALGLAKFNRVGVVRG</sequence>
<comment type="caution">
    <text evidence="2">The sequence shown here is derived from an EMBL/GenBank/DDBJ whole genome shotgun (WGS) entry which is preliminary data.</text>
</comment>
<feature type="transmembrane region" description="Helical" evidence="1">
    <location>
        <begin position="15"/>
        <end position="41"/>
    </location>
</feature>
<organism evidence="2 3">
    <name type="scientific">Prosthecobacter fluviatilis</name>
    <dbReference type="NCBI Taxonomy" id="445931"/>
    <lineage>
        <taxon>Bacteria</taxon>
        <taxon>Pseudomonadati</taxon>
        <taxon>Verrucomicrobiota</taxon>
        <taxon>Verrucomicrobiia</taxon>
        <taxon>Verrucomicrobiales</taxon>
        <taxon>Verrucomicrobiaceae</taxon>
        <taxon>Prosthecobacter</taxon>
    </lineage>
</organism>
<evidence type="ECO:0000313" key="2">
    <source>
        <dbReference type="EMBL" id="MFC5456811.1"/>
    </source>
</evidence>
<keyword evidence="3" id="KW-1185">Reference proteome</keyword>
<evidence type="ECO:0000313" key="3">
    <source>
        <dbReference type="Proteomes" id="UP001596052"/>
    </source>
</evidence>
<proteinExistence type="predicted"/>
<dbReference type="EMBL" id="JBHSMQ010000007">
    <property type="protein sequence ID" value="MFC5456811.1"/>
    <property type="molecule type" value="Genomic_DNA"/>
</dbReference>
<keyword evidence="1" id="KW-0472">Membrane</keyword>
<evidence type="ECO:0000256" key="1">
    <source>
        <dbReference type="SAM" id="Phobius"/>
    </source>
</evidence>
<evidence type="ECO:0008006" key="4">
    <source>
        <dbReference type="Google" id="ProtNLM"/>
    </source>
</evidence>
<keyword evidence="1" id="KW-0812">Transmembrane</keyword>
<name>A0ABW0KWI9_9BACT</name>
<feature type="transmembrane region" description="Helical" evidence="1">
    <location>
        <begin position="47"/>
        <end position="66"/>
    </location>
</feature>
<gene>
    <name evidence="2" type="ORF">ACFQDI_18235</name>
</gene>
<protein>
    <recommendedName>
        <fullName evidence="4">PH domain-containing protein</fullName>
    </recommendedName>
</protein>
<dbReference type="RefSeq" id="WP_377169442.1">
    <property type="nucleotide sequence ID" value="NZ_JBHSMQ010000007.1"/>
</dbReference>
<accession>A0ABW0KWI9</accession>